<proteinExistence type="predicted"/>
<dbReference type="Pfam" id="PF24514">
    <property type="entry name" value="SpaA_4"/>
    <property type="match status" value="3"/>
</dbReference>
<evidence type="ECO:0000256" key="5">
    <source>
        <dbReference type="SAM" id="Phobius"/>
    </source>
</evidence>
<dbReference type="InterPro" id="IPR048834">
    <property type="entry name" value="SpaA_pre-album"/>
</dbReference>
<evidence type="ECO:0000256" key="4">
    <source>
        <dbReference type="ARBA" id="ARBA00023088"/>
    </source>
</evidence>
<dbReference type="InterPro" id="IPR055371">
    <property type="entry name" value="SpaA_PFL_dom_4"/>
</dbReference>
<keyword evidence="1" id="KW-0134">Cell wall</keyword>
<sequence>MLIRWDLDSVTCTTGVATTSVQQAGAEGVSFTPDAGQTITCTFVNDADESQLMVTKHVANVAADYAWSAQITVTPDPSGASPVTVSGTGPADDTATFTDLVLNQQYTINEIDPGDGWSASELECTYLGSVHADEDPNVDGYQITITEPGSAITCELTNTANSGQIELTKSVAGLSPAADWSFDFELATGDPVMSTDSVTVSKAQPATVLTDLLPGETYHLNEVVPAGWSSDIACTVTSADGTTTMSSGPWTIQPGDSITCEAVNTADPGELTISKSVVDVADDLDWSFEFELAAGDPVMSTDSVTLDKAQPAQTVTDLLPGETYTLAEVVPAGWSSDIACTVTSADGTTTMSSGPWTIQPGDSIDCDVINTAKSGELMVAKQIDARSDQSWEFSFTIDPVPAGADATQTITGVGPSTETIQWTGLTPGVSYRVTEADPGPRWVSTDQGCMVIPARGGASSLIAHAGDGVNVAPGDHIACGFANTARGDLSIDKSIGEIIRLGGSRIKVSYTIVVTSDSAFVEPYHIDDVLRFGQGITVLSTSVTSGDAGINPAWNGMTSTELTNGQQNLAPSGRHTYTVSVEASVSATSRDESRDCVLAVGETGTGLANSAQLTYDNGVDEDDACGAAPSSARRLPRTGSEAAPLMGIGFAAIIAGGFLLLISRRRRRESDC</sequence>
<dbReference type="Proteomes" id="UP000230914">
    <property type="component" value="Unassembled WGS sequence"/>
</dbReference>
<dbReference type="InterPro" id="IPR019931">
    <property type="entry name" value="LPXTG_anchor"/>
</dbReference>
<keyword evidence="4" id="KW-0572">Peptidoglycan-anchor</keyword>
<dbReference type="NCBIfam" id="TIGR01167">
    <property type="entry name" value="LPXTG_anchor"/>
    <property type="match status" value="1"/>
</dbReference>
<comment type="caution">
    <text evidence="7">The sequence shown here is derived from an EMBL/GenBank/DDBJ whole genome shotgun (WGS) entry which is preliminary data.</text>
</comment>
<name>A0A2G6KEY9_9ACTN</name>
<feature type="transmembrane region" description="Helical" evidence="5">
    <location>
        <begin position="642"/>
        <end position="662"/>
    </location>
</feature>
<reference evidence="7 8" key="1">
    <citation type="submission" date="2017-10" db="EMBL/GenBank/DDBJ databases">
        <title>Novel microbial diversity and functional potential in the marine mammal oral microbiome.</title>
        <authorList>
            <person name="Dudek N.K."/>
            <person name="Sun C.L."/>
            <person name="Burstein D."/>
            <person name="Kantor R.S."/>
            <person name="Aliaga Goltsman D.S."/>
            <person name="Bik E.M."/>
            <person name="Thomas B.C."/>
            <person name="Banfield J.F."/>
            <person name="Relman D.A."/>
        </authorList>
    </citation>
    <scope>NUCLEOTIDE SEQUENCE [LARGE SCALE GENOMIC DNA]</scope>
    <source>
        <strain evidence="7">DOLJORAL78_61_10</strain>
    </source>
</reference>
<evidence type="ECO:0000256" key="3">
    <source>
        <dbReference type="ARBA" id="ARBA00022729"/>
    </source>
</evidence>
<evidence type="ECO:0000256" key="1">
    <source>
        <dbReference type="ARBA" id="ARBA00022512"/>
    </source>
</evidence>
<dbReference type="Pfam" id="PF00746">
    <property type="entry name" value="Gram_pos_anchor"/>
    <property type="match status" value="1"/>
</dbReference>
<evidence type="ECO:0000313" key="7">
    <source>
        <dbReference type="EMBL" id="PIE34248.1"/>
    </source>
</evidence>
<protein>
    <recommendedName>
        <fullName evidence="6">Gram-positive cocci surface proteins LPxTG domain-containing protein</fullName>
    </recommendedName>
</protein>
<evidence type="ECO:0000313" key="8">
    <source>
        <dbReference type="Proteomes" id="UP000230914"/>
    </source>
</evidence>
<accession>A0A2G6KEY9</accession>
<dbReference type="AlphaFoldDB" id="A0A2G6KEY9"/>
<feature type="domain" description="Gram-positive cocci surface proteins LPxTG" evidence="6">
    <location>
        <begin position="635"/>
        <end position="672"/>
    </location>
</feature>
<dbReference type="PROSITE" id="PS50847">
    <property type="entry name" value="GRAM_POS_ANCHORING"/>
    <property type="match status" value="1"/>
</dbReference>
<dbReference type="EMBL" id="PDSL01000021">
    <property type="protein sequence ID" value="PIE34248.1"/>
    <property type="molecule type" value="Genomic_DNA"/>
</dbReference>
<keyword evidence="5" id="KW-0812">Transmembrane</keyword>
<keyword evidence="5" id="KW-1133">Transmembrane helix</keyword>
<evidence type="ECO:0000259" key="6">
    <source>
        <dbReference type="PROSITE" id="PS50847"/>
    </source>
</evidence>
<keyword evidence="5" id="KW-0472">Membrane</keyword>
<dbReference type="Pfam" id="PF20674">
    <property type="entry name" value="SpaA_3"/>
    <property type="match status" value="2"/>
</dbReference>
<organism evidence="7 8">
    <name type="scientific">Ilumatobacter coccineus</name>
    <dbReference type="NCBI Taxonomy" id="467094"/>
    <lineage>
        <taxon>Bacteria</taxon>
        <taxon>Bacillati</taxon>
        <taxon>Actinomycetota</taxon>
        <taxon>Acidimicrobiia</taxon>
        <taxon>Acidimicrobiales</taxon>
        <taxon>Ilumatobacteraceae</taxon>
        <taxon>Ilumatobacter</taxon>
    </lineage>
</organism>
<gene>
    <name evidence="7" type="ORF">CSA55_01220</name>
</gene>
<evidence type="ECO:0000256" key="2">
    <source>
        <dbReference type="ARBA" id="ARBA00022525"/>
    </source>
</evidence>
<keyword evidence="2" id="KW-0964">Secreted</keyword>
<keyword evidence="3" id="KW-0732">Signal</keyword>